<keyword evidence="4" id="KW-0227">DNA damage</keyword>
<dbReference type="SUPFAM" id="SSF53155">
    <property type="entry name" value="Methylated DNA-protein cysteine methyltransferase domain"/>
    <property type="match status" value="1"/>
</dbReference>
<dbReference type="SUPFAM" id="SSF46767">
    <property type="entry name" value="Methylated DNA-protein cysteine methyltransferase, C-terminal domain"/>
    <property type="match status" value="1"/>
</dbReference>
<dbReference type="EMBL" id="AMXF01000064">
    <property type="protein sequence ID" value="ENO97100.1"/>
    <property type="molecule type" value="Genomic_DNA"/>
</dbReference>
<dbReference type="OrthoDB" id="9802228at2"/>
<proteinExistence type="predicted"/>
<keyword evidence="2 8" id="KW-0489">Methyltransferase</keyword>
<dbReference type="GO" id="GO:0003908">
    <property type="term" value="F:methylated-DNA-[protein]-cysteine S-methyltransferase activity"/>
    <property type="evidence" value="ECO:0007669"/>
    <property type="project" value="UniProtKB-EC"/>
</dbReference>
<name>N6YZR7_9RHOO</name>
<dbReference type="Pfam" id="PF01035">
    <property type="entry name" value="DNA_binding_1"/>
    <property type="match status" value="1"/>
</dbReference>
<evidence type="ECO:0000256" key="6">
    <source>
        <dbReference type="ARBA" id="ARBA00049348"/>
    </source>
</evidence>
<sequence length="293" mass="31696">MPASTALHFETIARAIAFVRAHPHLPPEAVAEALGLDRARWRRVLAEWAELTPERFVHCLGRAYARERLSLTPELLPETLASAPATAGQARAGQLTWEAMPPTEPRAAGHAIELGHGLAVTPFGDALLAWTRRGVCHLAFRCTDEAALFGELHHLWPTAALVRDDAHARSLALRIFPSRSPSTSATAAARPSGAVDATDADRGGVRLVLRGTAFQVRVWSALMRIPRGRLLSYRQLATLLGMPAAPRSVGSAIAANTLGYLVPCHRLIRADGDAGEFRWGSERKLAMLAWEAS</sequence>
<keyword evidence="3 8" id="KW-0808">Transferase</keyword>
<evidence type="ECO:0000313" key="9">
    <source>
        <dbReference type="Proteomes" id="UP000013047"/>
    </source>
</evidence>
<protein>
    <submittedName>
        <fullName evidence="8">Methylated-DNA/protein-cysteine methyltransferase</fullName>
    </submittedName>
</protein>
<evidence type="ECO:0000313" key="8">
    <source>
        <dbReference type="EMBL" id="ENO97100.1"/>
    </source>
</evidence>
<evidence type="ECO:0000256" key="3">
    <source>
        <dbReference type="ARBA" id="ARBA00022679"/>
    </source>
</evidence>
<dbReference type="AlphaFoldDB" id="N6YZR7"/>
<reference evidence="8 9" key="1">
    <citation type="submission" date="2012-09" db="EMBL/GenBank/DDBJ databases">
        <title>Draft Genome Sequences of 6 Strains from Genus Thauera.</title>
        <authorList>
            <person name="Liu B."/>
            <person name="Shapleigh J.P."/>
            <person name="Frostegard A.H."/>
        </authorList>
    </citation>
    <scope>NUCLEOTIDE SEQUENCE [LARGE SCALE GENOMIC DNA]</scope>
    <source>
        <strain evidence="8 9">B4P</strain>
    </source>
</reference>
<dbReference type="InterPro" id="IPR036631">
    <property type="entry name" value="MGMT_N_sf"/>
</dbReference>
<dbReference type="PANTHER" id="PTHR10815">
    <property type="entry name" value="METHYLATED-DNA--PROTEIN-CYSTEINE METHYLTRANSFERASE"/>
    <property type="match status" value="1"/>
</dbReference>
<dbReference type="Proteomes" id="UP000013047">
    <property type="component" value="Unassembled WGS sequence"/>
</dbReference>
<evidence type="ECO:0000256" key="5">
    <source>
        <dbReference type="ARBA" id="ARBA00023204"/>
    </source>
</evidence>
<accession>N6YZR7</accession>
<dbReference type="PANTHER" id="PTHR10815:SF13">
    <property type="entry name" value="METHYLATED-DNA--PROTEIN-CYSTEINE METHYLTRANSFERASE"/>
    <property type="match status" value="1"/>
</dbReference>
<comment type="catalytic activity">
    <reaction evidence="6">
        <text>a 6-O-methyl-2'-deoxyguanosine in DNA + L-cysteinyl-[protein] = S-methyl-L-cysteinyl-[protein] + a 2'-deoxyguanosine in DNA</text>
        <dbReference type="Rhea" id="RHEA:24000"/>
        <dbReference type="Rhea" id="RHEA-COMP:10131"/>
        <dbReference type="Rhea" id="RHEA-COMP:10132"/>
        <dbReference type="Rhea" id="RHEA-COMP:11367"/>
        <dbReference type="Rhea" id="RHEA-COMP:11368"/>
        <dbReference type="ChEBI" id="CHEBI:29950"/>
        <dbReference type="ChEBI" id="CHEBI:82612"/>
        <dbReference type="ChEBI" id="CHEBI:85445"/>
        <dbReference type="ChEBI" id="CHEBI:85448"/>
        <dbReference type="EC" id="2.1.1.63"/>
    </reaction>
</comment>
<dbReference type="PROSITE" id="PS00374">
    <property type="entry name" value="MGMT"/>
    <property type="match status" value="1"/>
</dbReference>
<dbReference type="InterPro" id="IPR036217">
    <property type="entry name" value="MethylDNA_cys_MeTrfase_DNAb"/>
</dbReference>
<evidence type="ECO:0000259" key="7">
    <source>
        <dbReference type="Pfam" id="PF01035"/>
    </source>
</evidence>
<dbReference type="InterPro" id="IPR036388">
    <property type="entry name" value="WH-like_DNA-bd_sf"/>
</dbReference>
<evidence type="ECO:0000256" key="1">
    <source>
        <dbReference type="ARBA" id="ARBA00001286"/>
    </source>
</evidence>
<comment type="caution">
    <text evidence="8">The sequence shown here is derived from an EMBL/GenBank/DDBJ whole genome shotgun (WGS) entry which is preliminary data.</text>
</comment>
<feature type="domain" description="Methylated-DNA-[protein]-cysteine S-methyltransferase DNA binding" evidence="7">
    <location>
        <begin position="213"/>
        <end position="292"/>
    </location>
</feature>
<dbReference type="RefSeq" id="WP_004362369.1">
    <property type="nucleotide sequence ID" value="NZ_AMXF01000064.1"/>
</dbReference>
<evidence type="ECO:0000256" key="4">
    <source>
        <dbReference type="ARBA" id="ARBA00022763"/>
    </source>
</evidence>
<gene>
    <name evidence="8" type="ORF">C667_10520</name>
</gene>
<dbReference type="GO" id="GO:0032259">
    <property type="term" value="P:methylation"/>
    <property type="evidence" value="ECO:0007669"/>
    <property type="project" value="UniProtKB-KW"/>
</dbReference>
<dbReference type="NCBIfam" id="TIGR00589">
    <property type="entry name" value="ogt"/>
    <property type="match status" value="1"/>
</dbReference>
<dbReference type="Gene3D" id="1.10.10.10">
    <property type="entry name" value="Winged helix-like DNA-binding domain superfamily/Winged helix DNA-binding domain"/>
    <property type="match status" value="1"/>
</dbReference>
<comment type="catalytic activity">
    <reaction evidence="1">
        <text>a 4-O-methyl-thymidine in DNA + L-cysteinyl-[protein] = a thymidine in DNA + S-methyl-L-cysteinyl-[protein]</text>
        <dbReference type="Rhea" id="RHEA:53428"/>
        <dbReference type="Rhea" id="RHEA-COMP:10131"/>
        <dbReference type="Rhea" id="RHEA-COMP:10132"/>
        <dbReference type="Rhea" id="RHEA-COMP:13555"/>
        <dbReference type="Rhea" id="RHEA-COMP:13556"/>
        <dbReference type="ChEBI" id="CHEBI:29950"/>
        <dbReference type="ChEBI" id="CHEBI:82612"/>
        <dbReference type="ChEBI" id="CHEBI:137386"/>
        <dbReference type="ChEBI" id="CHEBI:137387"/>
        <dbReference type="EC" id="2.1.1.63"/>
    </reaction>
</comment>
<keyword evidence="5" id="KW-0234">DNA repair</keyword>
<keyword evidence="9" id="KW-1185">Reference proteome</keyword>
<dbReference type="InterPro" id="IPR001497">
    <property type="entry name" value="MethylDNA_cys_MeTrfase_AS"/>
</dbReference>
<dbReference type="Gene3D" id="3.30.160.70">
    <property type="entry name" value="Methylated DNA-protein cysteine methyltransferase domain"/>
    <property type="match status" value="1"/>
</dbReference>
<dbReference type="GO" id="GO:0006281">
    <property type="term" value="P:DNA repair"/>
    <property type="evidence" value="ECO:0007669"/>
    <property type="project" value="UniProtKB-KW"/>
</dbReference>
<organism evidence="8 9">
    <name type="scientific">Thauera phenylacetica B4P</name>
    <dbReference type="NCBI Taxonomy" id="1234382"/>
    <lineage>
        <taxon>Bacteria</taxon>
        <taxon>Pseudomonadati</taxon>
        <taxon>Pseudomonadota</taxon>
        <taxon>Betaproteobacteria</taxon>
        <taxon>Rhodocyclales</taxon>
        <taxon>Zoogloeaceae</taxon>
        <taxon>Thauera</taxon>
    </lineage>
</organism>
<dbReference type="CDD" id="cd06445">
    <property type="entry name" value="ATase"/>
    <property type="match status" value="1"/>
</dbReference>
<dbReference type="InterPro" id="IPR014048">
    <property type="entry name" value="MethylDNA_cys_MeTrfase_DNA-bd"/>
</dbReference>
<evidence type="ECO:0000256" key="2">
    <source>
        <dbReference type="ARBA" id="ARBA00022603"/>
    </source>
</evidence>